<dbReference type="GO" id="GO:0005524">
    <property type="term" value="F:ATP binding"/>
    <property type="evidence" value="ECO:0007669"/>
    <property type="project" value="UniProtKB-KW"/>
</dbReference>
<evidence type="ECO:0000313" key="14">
    <source>
        <dbReference type="Proteomes" id="UP000737555"/>
    </source>
</evidence>
<evidence type="ECO:0000256" key="1">
    <source>
        <dbReference type="ARBA" id="ARBA00000085"/>
    </source>
</evidence>
<dbReference type="GO" id="GO:0004673">
    <property type="term" value="F:protein histidine kinase activity"/>
    <property type="evidence" value="ECO:0007669"/>
    <property type="project" value="UniProtKB-EC"/>
</dbReference>
<dbReference type="EC" id="2.7.13.3" evidence="3"/>
<dbReference type="Proteomes" id="UP000737555">
    <property type="component" value="Unassembled WGS sequence"/>
</dbReference>
<proteinExistence type="predicted"/>
<keyword evidence="8" id="KW-0067">ATP-binding</keyword>
<dbReference type="SUPFAM" id="SSF55874">
    <property type="entry name" value="ATPase domain of HSP90 chaperone/DNA topoisomerase II/histidine kinase"/>
    <property type="match status" value="1"/>
</dbReference>
<evidence type="ECO:0000256" key="2">
    <source>
        <dbReference type="ARBA" id="ARBA00004141"/>
    </source>
</evidence>
<dbReference type="PROSITE" id="PS50109">
    <property type="entry name" value="HIS_KIN"/>
    <property type="match status" value="1"/>
</dbReference>
<evidence type="ECO:0000256" key="11">
    <source>
        <dbReference type="ARBA" id="ARBA00023136"/>
    </source>
</evidence>
<keyword evidence="5" id="KW-0812">Transmembrane</keyword>
<feature type="domain" description="Histidine kinase" evidence="12">
    <location>
        <begin position="342"/>
        <end position="440"/>
    </location>
</feature>
<dbReference type="SUPFAM" id="SSF55785">
    <property type="entry name" value="PYP-like sensor domain (PAS domain)"/>
    <property type="match status" value="1"/>
</dbReference>
<dbReference type="InterPro" id="IPR003594">
    <property type="entry name" value="HATPase_dom"/>
</dbReference>
<accession>A0A7K4C4X1</accession>
<evidence type="ECO:0000313" key="13">
    <source>
        <dbReference type="EMBL" id="NQS78208.1"/>
    </source>
</evidence>
<comment type="catalytic activity">
    <reaction evidence="1">
        <text>ATP + protein L-histidine = ADP + protein N-phospho-L-histidine.</text>
        <dbReference type="EC" id="2.7.13.3"/>
    </reaction>
</comment>
<dbReference type="PRINTS" id="PR00344">
    <property type="entry name" value="BCTRLSENSOR"/>
</dbReference>
<keyword evidence="9" id="KW-1133">Transmembrane helix</keyword>
<dbReference type="InterPro" id="IPR050351">
    <property type="entry name" value="BphY/WalK/GraS-like"/>
</dbReference>
<keyword evidence="11" id="KW-0472">Membrane</keyword>
<dbReference type="Gene3D" id="3.30.450.20">
    <property type="entry name" value="PAS domain"/>
    <property type="match status" value="1"/>
</dbReference>
<dbReference type="CDD" id="cd00075">
    <property type="entry name" value="HATPase"/>
    <property type="match status" value="1"/>
</dbReference>
<evidence type="ECO:0000256" key="5">
    <source>
        <dbReference type="ARBA" id="ARBA00022692"/>
    </source>
</evidence>
<dbReference type="Gene3D" id="3.30.565.10">
    <property type="entry name" value="Histidine kinase-like ATPase, C-terminal domain"/>
    <property type="match status" value="1"/>
</dbReference>
<dbReference type="EMBL" id="JABMJE010000064">
    <property type="protein sequence ID" value="NQS78208.1"/>
    <property type="molecule type" value="Genomic_DNA"/>
</dbReference>
<comment type="subcellular location">
    <subcellularLocation>
        <location evidence="2">Membrane</location>
        <topology evidence="2">Multi-pass membrane protein</topology>
    </subcellularLocation>
</comment>
<evidence type="ECO:0000256" key="7">
    <source>
        <dbReference type="ARBA" id="ARBA00022777"/>
    </source>
</evidence>
<keyword evidence="6" id="KW-0547">Nucleotide-binding</keyword>
<dbReference type="Pfam" id="PF02518">
    <property type="entry name" value="HATPase_c"/>
    <property type="match status" value="1"/>
</dbReference>
<dbReference type="InterPro" id="IPR004358">
    <property type="entry name" value="Sig_transdc_His_kin-like_C"/>
</dbReference>
<evidence type="ECO:0000256" key="9">
    <source>
        <dbReference type="ARBA" id="ARBA00022989"/>
    </source>
</evidence>
<dbReference type="GO" id="GO:0000156">
    <property type="term" value="F:phosphorelay response regulator activity"/>
    <property type="evidence" value="ECO:0007669"/>
    <property type="project" value="TreeGrafter"/>
</dbReference>
<protein>
    <recommendedName>
        <fullName evidence="3">histidine kinase</fullName>
        <ecNumber evidence="3">2.7.13.3</ecNumber>
    </recommendedName>
</protein>
<comment type="caution">
    <text evidence="13">The sequence shown here is derived from an EMBL/GenBank/DDBJ whole genome shotgun (WGS) entry which is preliminary data.</text>
</comment>
<keyword evidence="4" id="KW-0808">Transferase</keyword>
<keyword evidence="10" id="KW-0902">Two-component regulatory system</keyword>
<dbReference type="GO" id="GO:0016020">
    <property type="term" value="C:membrane"/>
    <property type="evidence" value="ECO:0007669"/>
    <property type="project" value="UniProtKB-SubCell"/>
</dbReference>
<dbReference type="PANTHER" id="PTHR42878">
    <property type="entry name" value="TWO-COMPONENT HISTIDINE KINASE"/>
    <property type="match status" value="1"/>
</dbReference>
<gene>
    <name evidence="13" type="ORF">HQQ74_05795</name>
</gene>
<evidence type="ECO:0000259" key="12">
    <source>
        <dbReference type="PROSITE" id="PS50109"/>
    </source>
</evidence>
<sequence>MPGKRRSAGGNTRLLLVAASVIVAFAANAAGLFFGVTSVLPHLFYLPIVLVAYWFPRRGTASSLALSLGYLAMTLPFAGGDAGLAVAALARAVVFVAIGAVVSLLSLRLREQEQRYRGVFDNSEAGTFIVAPENAGPRIEEVNYVGAALLGSTTKDLIGEPITRFLDDPGAWRDFQVKVRPDKAVYGYEAALRRPDGVAVQVIVSGGRLPDGRIILTLVDITARKSAEDALRQANTKLNIMGRLTRNDLMSAVSGLLRRISEGMGEFDDPAVRRYLESLEEDARFVQRRAEITRDYQDLGLRPPGWQPLQEVIREVMSCLLLPGVSVRSWVERLEVFADPMLDRVYVNLIENSARHGETVSEVVITYQLRDDGLVIYVEDDGVGVPEAEKEKIFEYRVDGGGGLGLFLVREILSITGMTIQETGRPGEGARFEIHVPPDGYRLI</sequence>
<evidence type="ECO:0000256" key="10">
    <source>
        <dbReference type="ARBA" id="ARBA00023012"/>
    </source>
</evidence>
<evidence type="ECO:0000256" key="4">
    <source>
        <dbReference type="ARBA" id="ARBA00022679"/>
    </source>
</evidence>
<dbReference type="InterPro" id="IPR005467">
    <property type="entry name" value="His_kinase_dom"/>
</dbReference>
<dbReference type="RefSeq" id="WP_214166675.1">
    <property type="nucleotide sequence ID" value="NZ_DAIMMY010000006.1"/>
</dbReference>
<keyword evidence="7" id="KW-0418">Kinase</keyword>
<organism evidence="13 14">
    <name type="scientific">Methanoculleus bourgensis</name>
    <dbReference type="NCBI Taxonomy" id="83986"/>
    <lineage>
        <taxon>Archaea</taxon>
        <taxon>Methanobacteriati</taxon>
        <taxon>Methanobacteriota</taxon>
        <taxon>Stenosarchaea group</taxon>
        <taxon>Methanomicrobia</taxon>
        <taxon>Methanomicrobiales</taxon>
        <taxon>Methanomicrobiaceae</taxon>
        <taxon>Methanoculleus</taxon>
    </lineage>
</organism>
<evidence type="ECO:0000256" key="6">
    <source>
        <dbReference type="ARBA" id="ARBA00022741"/>
    </source>
</evidence>
<dbReference type="InterPro" id="IPR000014">
    <property type="entry name" value="PAS"/>
</dbReference>
<dbReference type="NCBIfam" id="TIGR00229">
    <property type="entry name" value="sensory_box"/>
    <property type="match status" value="1"/>
</dbReference>
<dbReference type="SMART" id="SM00387">
    <property type="entry name" value="HATPase_c"/>
    <property type="match status" value="1"/>
</dbReference>
<evidence type="ECO:0000256" key="8">
    <source>
        <dbReference type="ARBA" id="ARBA00022840"/>
    </source>
</evidence>
<name>A0A7K4C4X1_9EURY</name>
<dbReference type="AlphaFoldDB" id="A0A7K4C4X1"/>
<dbReference type="GO" id="GO:0007234">
    <property type="term" value="P:osmosensory signaling via phosphorelay pathway"/>
    <property type="evidence" value="ECO:0007669"/>
    <property type="project" value="TreeGrafter"/>
</dbReference>
<evidence type="ECO:0000256" key="3">
    <source>
        <dbReference type="ARBA" id="ARBA00012438"/>
    </source>
</evidence>
<dbReference type="GO" id="GO:0030295">
    <property type="term" value="F:protein kinase activator activity"/>
    <property type="evidence" value="ECO:0007669"/>
    <property type="project" value="TreeGrafter"/>
</dbReference>
<dbReference type="InterPro" id="IPR036890">
    <property type="entry name" value="HATPase_C_sf"/>
</dbReference>
<dbReference type="Pfam" id="PF13188">
    <property type="entry name" value="PAS_8"/>
    <property type="match status" value="1"/>
</dbReference>
<dbReference type="PANTHER" id="PTHR42878:SF7">
    <property type="entry name" value="SENSOR HISTIDINE KINASE GLRK"/>
    <property type="match status" value="1"/>
</dbReference>
<reference evidence="13" key="1">
    <citation type="submission" date="2020-05" db="EMBL/GenBank/DDBJ databases">
        <title>The first insight into the ecology of ammonia-tolerant syntrophic propionate oxidizing bacteria.</title>
        <authorList>
            <person name="Singh A."/>
            <person name="Schnurer A."/>
            <person name="Westerholm M."/>
        </authorList>
    </citation>
    <scope>NUCLEOTIDE SEQUENCE</scope>
    <source>
        <strain evidence="13">MAG54</strain>
    </source>
</reference>
<dbReference type="InterPro" id="IPR035965">
    <property type="entry name" value="PAS-like_dom_sf"/>
</dbReference>